<evidence type="ECO:0000313" key="1">
    <source>
        <dbReference type="EMBL" id="GFU35018.1"/>
    </source>
</evidence>
<accession>A0A8X6QN29</accession>
<comment type="caution">
    <text evidence="1">The sequence shown here is derived from an EMBL/GenBank/DDBJ whole genome shotgun (WGS) entry which is preliminary data.</text>
</comment>
<gene>
    <name evidence="1" type="primary">EVAR_53656_1</name>
    <name evidence="1" type="ORF">NPIL_276781</name>
</gene>
<dbReference type="OrthoDB" id="6435440at2759"/>
<protein>
    <submittedName>
        <fullName evidence="1">Uncharacterized protein</fullName>
    </submittedName>
</protein>
<reference evidence="1" key="1">
    <citation type="submission" date="2020-08" db="EMBL/GenBank/DDBJ databases">
        <title>Multicomponent nature underlies the extraordinary mechanical properties of spider dragline silk.</title>
        <authorList>
            <person name="Kono N."/>
            <person name="Nakamura H."/>
            <person name="Mori M."/>
            <person name="Yoshida Y."/>
            <person name="Ohtoshi R."/>
            <person name="Malay A.D."/>
            <person name="Moran D.A.P."/>
            <person name="Tomita M."/>
            <person name="Numata K."/>
            <person name="Arakawa K."/>
        </authorList>
    </citation>
    <scope>NUCLEOTIDE SEQUENCE</scope>
</reference>
<evidence type="ECO:0000313" key="2">
    <source>
        <dbReference type="Proteomes" id="UP000887013"/>
    </source>
</evidence>
<proteinExistence type="predicted"/>
<organism evidence="1 2">
    <name type="scientific">Nephila pilipes</name>
    <name type="common">Giant wood spider</name>
    <name type="synonym">Nephila maculata</name>
    <dbReference type="NCBI Taxonomy" id="299642"/>
    <lineage>
        <taxon>Eukaryota</taxon>
        <taxon>Metazoa</taxon>
        <taxon>Ecdysozoa</taxon>
        <taxon>Arthropoda</taxon>
        <taxon>Chelicerata</taxon>
        <taxon>Arachnida</taxon>
        <taxon>Araneae</taxon>
        <taxon>Araneomorphae</taxon>
        <taxon>Entelegynae</taxon>
        <taxon>Araneoidea</taxon>
        <taxon>Nephilidae</taxon>
        <taxon>Nephila</taxon>
    </lineage>
</organism>
<keyword evidence="2" id="KW-1185">Reference proteome</keyword>
<name>A0A8X6QN29_NEPPI</name>
<sequence>MMPYDTHKIVIRADRTPAGEHVRSFNAPTVDEGTIIIVGDQFQSRDIVLHRRKEQLTKVAETHRCYDALQYSIFFGKVVMDITSALRW</sequence>
<dbReference type="AlphaFoldDB" id="A0A8X6QN29"/>
<dbReference type="EMBL" id="BMAW01083637">
    <property type="protein sequence ID" value="GFU35018.1"/>
    <property type="molecule type" value="Genomic_DNA"/>
</dbReference>
<dbReference type="Proteomes" id="UP000887013">
    <property type="component" value="Unassembled WGS sequence"/>
</dbReference>